<dbReference type="EMBL" id="CM046391">
    <property type="protein sequence ID" value="KAI8559421.1"/>
    <property type="molecule type" value="Genomic_DNA"/>
</dbReference>
<evidence type="ECO:0000313" key="1">
    <source>
        <dbReference type="EMBL" id="KAI8559421.1"/>
    </source>
</evidence>
<reference evidence="1" key="1">
    <citation type="submission" date="2022-02" db="EMBL/GenBank/DDBJ databases">
        <title>Plant Genome Project.</title>
        <authorList>
            <person name="Zhang R.-G."/>
        </authorList>
    </citation>
    <scope>NUCLEOTIDE SEQUENCE</scope>
    <source>
        <strain evidence="1">AT1</strain>
    </source>
</reference>
<gene>
    <name evidence="1" type="ORF">RHMOL_Rhmol04G0172600</name>
</gene>
<evidence type="ECO:0000313" key="2">
    <source>
        <dbReference type="Proteomes" id="UP001062846"/>
    </source>
</evidence>
<sequence>MTPKDFDEKRAKGLCFGCDEKYYKGHVCKKKQLFKIAAEDEEDEFLEAQQELVQDDIHEEFQISVHALSGVQSYRTMRVKGFINEVDVSILIDSGSTHNFLDPGVAKKTSVRVLPTNPLTVVVADGTKISSKAMVKDLQWNV</sequence>
<accession>A0ACC0P1J7</accession>
<dbReference type="Proteomes" id="UP001062846">
    <property type="component" value="Chromosome 4"/>
</dbReference>
<protein>
    <submittedName>
        <fullName evidence="1">Uncharacterized protein</fullName>
    </submittedName>
</protein>
<organism evidence="1 2">
    <name type="scientific">Rhododendron molle</name>
    <name type="common">Chinese azalea</name>
    <name type="synonym">Azalea mollis</name>
    <dbReference type="NCBI Taxonomy" id="49168"/>
    <lineage>
        <taxon>Eukaryota</taxon>
        <taxon>Viridiplantae</taxon>
        <taxon>Streptophyta</taxon>
        <taxon>Embryophyta</taxon>
        <taxon>Tracheophyta</taxon>
        <taxon>Spermatophyta</taxon>
        <taxon>Magnoliopsida</taxon>
        <taxon>eudicotyledons</taxon>
        <taxon>Gunneridae</taxon>
        <taxon>Pentapetalae</taxon>
        <taxon>asterids</taxon>
        <taxon>Ericales</taxon>
        <taxon>Ericaceae</taxon>
        <taxon>Ericoideae</taxon>
        <taxon>Rhodoreae</taxon>
        <taxon>Rhododendron</taxon>
    </lineage>
</organism>
<name>A0ACC0P1J7_RHOML</name>
<proteinExistence type="predicted"/>
<comment type="caution">
    <text evidence="1">The sequence shown here is derived from an EMBL/GenBank/DDBJ whole genome shotgun (WGS) entry which is preliminary data.</text>
</comment>
<keyword evidence="2" id="KW-1185">Reference proteome</keyword>